<keyword evidence="3" id="KW-1185">Reference proteome</keyword>
<dbReference type="Pfam" id="PF11575">
    <property type="entry name" value="FhuF_C"/>
    <property type="match status" value="1"/>
</dbReference>
<sequence>MIRQPRDCRASSPTAVAETFADLATVGPYFTVTTGEPGPGLWRPTGRLYDDAETLATVVTHVGAQIDTDEQRVAASTLLMGYAARLWSVTLGSIVRGRLLPVLDPEHLLWREDRGRIDLHLRDPRGMEGGDMTALARDMVLDRHLVPLIAAIRAVAPMSDLVLWGDAASALIGSARILDGRTHTTAITAAERILADHRLTHMIEWTDAGHRRRSCCLFYRTPDAGYCSDCVLIPQSADSHPDQLG</sequence>
<protein>
    <submittedName>
        <fullName evidence="2">(2Fe-2S)-binding protein</fullName>
    </submittedName>
</protein>
<proteinExistence type="predicted"/>
<dbReference type="RefSeq" id="WP_348604625.1">
    <property type="nucleotide sequence ID" value="NZ_CP157276.1"/>
</dbReference>
<evidence type="ECO:0000313" key="2">
    <source>
        <dbReference type="EMBL" id="MFM1728204.1"/>
    </source>
</evidence>
<reference evidence="2 3" key="1">
    <citation type="submission" date="2023-11" db="EMBL/GenBank/DDBJ databases">
        <authorList>
            <person name="Val-Calvo J."/>
            <person name="Scortti M."/>
            <person name="Vazquez-Boland J."/>
        </authorList>
    </citation>
    <scope>NUCLEOTIDE SEQUENCE [LARGE SCALE GENOMIC DNA]</scope>
    <source>
        <strain evidence="2 3">DSM 46662</strain>
    </source>
</reference>
<name>A0ABW9FSK0_9NOCA</name>
<evidence type="ECO:0000259" key="1">
    <source>
        <dbReference type="Pfam" id="PF11575"/>
    </source>
</evidence>
<dbReference type="InterPro" id="IPR024726">
    <property type="entry name" value="FhuF_C"/>
</dbReference>
<gene>
    <name evidence="2" type="ORF">ABEU19_001681</name>
</gene>
<dbReference type="EMBL" id="JBDLNU010000002">
    <property type="protein sequence ID" value="MFM1728204.1"/>
    <property type="molecule type" value="Genomic_DNA"/>
</dbReference>
<comment type="caution">
    <text evidence="2">The sequence shown here is derived from an EMBL/GenBank/DDBJ whole genome shotgun (WGS) entry which is preliminary data.</text>
</comment>
<feature type="domain" description="Ferric siderophore reductase C-terminal" evidence="1">
    <location>
        <begin position="212"/>
        <end position="232"/>
    </location>
</feature>
<evidence type="ECO:0000313" key="3">
    <source>
        <dbReference type="Proteomes" id="UP001629744"/>
    </source>
</evidence>
<dbReference type="Proteomes" id="UP001629744">
    <property type="component" value="Unassembled WGS sequence"/>
</dbReference>
<organism evidence="2 3">
    <name type="scientific">Prescottella soli</name>
    <dbReference type="NCBI Taxonomy" id="1543852"/>
    <lineage>
        <taxon>Bacteria</taxon>
        <taxon>Bacillati</taxon>
        <taxon>Actinomycetota</taxon>
        <taxon>Actinomycetes</taxon>
        <taxon>Mycobacteriales</taxon>
        <taxon>Nocardiaceae</taxon>
        <taxon>Prescottella</taxon>
    </lineage>
</organism>
<accession>A0ABW9FSK0</accession>